<accession>A0A1I8A374</accession>
<sequence>MAFKLDLESKLEGHGGWVTQVTPNPGRLNEIVTASRDKSLIVWRLTEDRNQYGELKHTMVKRLTGHGHFVTDVSVSLDGIHAVSSSWDKTVRLWNLERGTCLNVFQGHTKDVLSVTFSPKNFQIISTSRDQTIKVWNALGICKIKSVGDLQTKHNDWVSCVRCMPDETTNGLQVITCGWDCRIKTWKLTSVNHQPMLDEHTGHTGYINTVAVSPDGSLCASGGRDGSVQLWDLERGTHLAEMVAGNVISQMAFAPNRYWLCAAVGTSVIVWNLENKEKIDEIKVDGEEGKAAPQAISLAWMPDGQRLIVGYTDGVSRIFRVMIAG</sequence>
<dbReference type="FunFam" id="2.130.10.10:FF:000615">
    <property type="entry name" value="Receptor for activated C kinase 1"/>
    <property type="match status" value="1"/>
</dbReference>
<organism evidence="6 7">
    <name type="scientific">Steinernema glaseri</name>
    <dbReference type="NCBI Taxonomy" id="37863"/>
    <lineage>
        <taxon>Eukaryota</taxon>
        <taxon>Metazoa</taxon>
        <taxon>Ecdysozoa</taxon>
        <taxon>Nematoda</taxon>
        <taxon>Chromadorea</taxon>
        <taxon>Rhabditida</taxon>
        <taxon>Tylenchina</taxon>
        <taxon>Panagrolaimomorpha</taxon>
        <taxon>Strongyloidoidea</taxon>
        <taxon>Steinernematidae</taxon>
        <taxon>Steinernema</taxon>
    </lineage>
</organism>
<dbReference type="InterPro" id="IPR001680">
    <property type="entry name" value="WD40_rpt"/>
</dbReference>
<dbReference type="InterPro" id="IPR015943">
    <property type="entry name" value="WD40/YVTN_repeat-like_dom_sf"/>
</dbReference>
<keyword evidence="3" id="KW-0677">Repeat</keyword>
<reference evidence="7" key="1">
    <citation type="submission" date="2016-11" db="UniProtKB">
        <authorList>
            <consortium name="WormBaseParasite"/>
        </authorList>
    </citation>
    <scope>IDENTIFICATION</scope>
</reference>
<feature type="repeat" description="WD" evidence="5">
    <location>
        <begin position="200"/>
        <end position="241"/>
    </location>
</feature>
<feature type="repeat" description="WD" evidence="5">
    <location>
        <begin position="105"/>
        <end position="137"/>
    </location>
</feature>
<dbReference type="CDD" id="cd00200">
    <property type="entry name" value="WD40"/>
    <property type="match status" value="1"/>
</dbReference>
<dbReference type="SUPFAM" id="SSF50978">
    <property type="entry name" value="WD40 repeat-like"/>
    <property type="match status" value="1"/>
</dbReference>
<dbReference type="PROSITE" id="PS00678">
    <property type="entry name" value="WD_REPEATS_1"/>
    <property type="match status" value="2"/>
</dbReference>
<evidence type="ECO:0000313" key="7">
    <source>
        <dbReference type="WBParaSite" id="L893_g3213.t1"/>
    </source>
</evidence>
<dbReference type="PROSITE" id="PS50294">
    <property type="entry name" value="WD_REPEATS_REGION"/>
    <property type="match status" value="3"/>
</dbReference>
<dbReference type="AlphaFoldDB" id="A0A1I8A374"/>
<dbReference type="Pfam" id="PF00400">
    <property type="entry name" value="WD40"/>
    <property type="match status" value="5"/>
</dbReference>
<feature type="repeat" description="WD" evidence="5">
    <location>
        <begin position="63"/>
        <end position="104"/>
    </location>
</feature>
<proteinExistence type="inferred from homology"/>
<dbReference type="InterPro" id="IPR045223">
    <property type="entry name" value="RACK1-like"/>
</dbReference>
<dbReference type="InterPro" id="IPR020472">
    <property type="entry name" value="WD40_PAC1"/>
</dbReference>
<evidence type="ECO:0000256" key="5">
    <source>
        <dbReference type="PROSITE-ProRule" id="PRU00221"/>
    </source>
</evidence>
<comment type="similarity">
    <text evidence="1">Belongs to the WD repeat G protein beta family. Ribosomal protein RACK1 subfamily.</text>
</comment>
<dbReference type="Proteomes" id="UP000095287">
    <property type="component" value="Unplaced"/>
</dbReference>
<dbReference type="GO" id="GO:0043022">
    <property type="term" value="F:ribosome binding"/>
    <property type="evidence" value="ECO:0007669"/>
    <property type="project" value="InterPro"/>
</dbReference>
<dbReference type="SMART" id="SM00320">
    <property type="entry name" value="WD40"/>
    <property type="match status" value="7"/>
</dbReference>
<evidence type="ECO:0000313" key="6">
    <source>
        <dbReference type="Proteomes" id="UP000095287"/>
    </source>
</evidence>
<dbReference type="InterPro" id="IPR019775">
    <property type="entry name" value="WD40_repeat_CS"/>
</dbReference>
<name>A0A1I8A374_9BILA</name>
<keyword evidence="6" id="KW-1185">Reference proteome</keyword>
<feature type="repeat" description="WD" evidence="5">
    <location>
        <begin position="11"/>
        <end position="53"/>
    </location>
</feature>
<dbReference type="PROSITE" id="PS50082">
    <property type="entry name" value="WD_REPEATS_2"/>
    <property type="match status" value="4"/>
</dbReference>
<keyword evidence="2 5" id="KW-0853">WD repeat</keyword>
<dbReference type="GO" id="GO:0045182">
    <property type="term" value="F:translation regulator activity"/>
    <property type="evidence" value="ECO:0007669"/>
    <property type="project" value="InterPro"/>
</dbReference>
<dbReference type="PRINTS" id="PR00320">
    <property type="entry name" value="GPROTEINBRPT"/>
</dbReference>
<dbReference type="InterPro" id="IPR036322">
    <property type="entry name" value="WD40_repeat_dom_sf"/>
</dbReference>
<dbReference type="Gene3D" id="2.130.10.10">
    <property type="entry name" value="YVTN repeat-like/Quinoprotein amine dehydrogenase"/>
    <property type="match status" value="1"/>
</dbReference>
<dbReference type="WBParaSite" id="L893_g3213.t1">
    <property type="protein sequence ID" value="L893_g3213.t1"/>
    <property type="gene ID" value="L893_g3213"/>
</dbReference>
<dbReference type="PANTHER" id="PTHR19868">
    <property type="entry name" value="RECEPTOR FOR ACTIVATED PROTEIN KINASE C RACK1"/>
    <property type="match status" value="1"/>
</dbReference>
<evidence type="ECO:0000256" key="4">
    <source>
        <dbReference type="ARBA" id="ARBA00035297"/>
    </source>
</evidence>
<protein>
    <recommendedName>
        <fullName evidence="4">Small ribosomal subunit protein RACK1</fullName>
    </recommendedName>
</protein>
<evidence type="ECO:0000256" key="3">
    <source>
        <dbReference type="ARBA" id="ARBA00022737"/>
    </source>
</evidence>
<evidence type="ECO:0000256" key="1">
    <source>
        <dbReference type="ARBA" id="ARBA00007253"/>
    </source>
</evidence>
<evidence type="ECO:0000256" key="2">
    <source>
        <dbReference type="ARBA" id="ARBA00022574"/>
    </source>
</evidence>